<name>A0A410G2E0_9FLAO</name>
<evidence type="ECO:0000256" key="1">
    <source>
        <dbReference type="SAM" id="Coils"/>
    </source>
</evidence>
<gene>
    <name evidence="4" type="ORF">EI546_06570</name>
</gene>
<evidence type="ECO:0000313" key="5">
    <source>
        <dbReference type="Proteomes" id="UP000285517"/>
    </source>
</evidence>
<accession>A0A410G2E0</accession>
<dbReference type="AlphaFoldDB" id="A0A410G2E0"/>
<evidence type="ECO:0000256" key="2">
    <source>
        <dbReference type="SAM" id="Phobius"/>
    </source>
</evidence>
<dbReference type="Pfam" id="PF10145">
    <property type="entry name" value="PhageMin_Tail"/>
    <property type="match status" value="1"/>
</dbReference>
<keyword evidence="2" id="KW-0472">Membrane</keyword>
<evidence type="ECO:0000313" key="4">
    <source>
        <dbReference type="EMBL" id="QAA81413.1"/>
    </source>
</evidence>
<keyword evidence="2" id="KW-1133">Transmembrane helix</keyword>
<dbReference type="Proteomes" id="UP000285517">
    <property type="component" value="Chromosome"/>
</dbReference>
<proteinExistence type="predicted"/>
<protein>
    <recommendedName>
        <fullName evidence="3">Phage tail tape measure protein domain-containing protein</fullName>
    </recommendedName>
</protein>
<feature type="transmembrane region" description="Helical" evidence="2">
    <location>
        <begin position="440"/>
        <end position="461"/>
    </location>
</feature>
<feature type="transmembrane region" description="Helical" evidence="2">
    <location>
        <begin position="481"/>
        <end position="503"/>
    </location>
</feature>
<sequence>MASVSTEWILNLGGNIRESIKKVVGNVQESIDSVKDLGTNWGLTEKKTKAALKNEELNLRETRKELTAKERTLKDLEKAYKKAAPGVAWSKAKKAVEDQQKEIDKLKEKLWNASENAKTLKEDLENFAKIKTDWSSVAIQANQMSEIVGKITTALDFAVDVKKLRDEFQRLTDLSGSDLDKFLSKSREIADVYDEDAKAVGEAANALTQQMGGSFESNLNLLEEGLKRGANLNGDYLAILKRYAPTLHEMGVSADEATALIATAAKKGIDPSSFIEGIQKAGIELRKLDKPAEDALAAIGLKRDDLVGKTAMENVRQVSAAMEGMTTQAKQMTISKIFKKQGERSGIEFIMGLNENIPPLDEIPAVEETASGFKKLFSNIKTWAGDAFGTMGEYAQTFGPAIQLLAGAIPILTALKNLAWLNAIATKGWALATNILGKSILGIPIIGWILAIVAAIVWVVSATEGWGKAWDHTLNGMKLLVQAWVAQIKANFTLMVNGIMIALDKIKLGWYKFKQAVGLGDSDENQAMIDQINASVEDRKTEIKEAQAEASKLLLESVGEFIKAGQSVSLKKDEEEDSPFNLNNTIKTPEVTTLDDDKKKGKKGDGLNVGSGAGGVKNIAMTLNITNNFSVGKDTNIRDVADKIVGMVNDRLRDALVTV</sequence>
<feature type="coiled-coil region" evidence="1">
    <location>
        <begin position="45"/>
        <end position="123"/>
    </location>
</feature>
<evidence type="ECO:0000259" key="3">
    <source>
        <dbReference type="Pfam" id="PF10145"/>
    </source>
</evidence>
<dbReference type="OrthoDB" id="1219342at2"/>
<reference evidence="4 5" key="1">
    <citation type="submission" date="2019-01" db="EMBL/GenBank/DDBJ databases">
        <title>Complete genome sequencing of Aequorivita sp. H23M31.</title>
        <authorList>
            <person name="Bae J.-W."/>
        </authorList>
    </citation>
    <scope>NUCLEOTIDE SEQUENCE [LARGE SCALE GENOMIC DNA]</scope>
    <source>
        <strain evidence="4 5">H23M31</strain>
    </source>
</reference>
<feature type="coiled-coil region" evidence="1">
    <location>
        <begin position="529"/>
        <end position="556"/>
    </location>
</feature>
<dbReference type="EMBL" id="CP034951">
    <property type="protein sequence ID" value="QAA81413.1"/>
    <property type="molecule type" value="Genomic_DNA"/>
</dbReference>
<feature type="transmembrane region" description="Helical" evidence="2">
    <location>
        <begin position="401"/>
        <end position="419"/>
    </location>
</feature>
<organism evidence="4 5">
    <name type="scientific">Aequorivita ciconiae</name>
    <dbReference type="NCBI Taxonomy" id="2494375"/>
    <lineage>
        <taxon>Bacteria</taxon>
        <taxon>Pseudomonadati</taxon>
        <taxon>Bacteroidota</taxon>
        <taxon>Flavobacteriia</taxon>
        <taxon>Flavobacteriales</taxon>
        <taxon>Flavobacteriaceae</taxon>
        <taxon>Aequorivita</taxon>
    </lineage>
</organism>
<dbReference type="InterPro" id="IPR010090">
    <property type="entry name" value="Phage_tape_meas"/>
</dbReference>
<keyword evidence="5" id="KW-1185">Reference proteome</keyword>
<dbReference type="RefSeq" id="WP_128249801.1">
    <property type="nucleotide sequence ID" value="NZ_CP034951.1"/>
</dbReference>
<keyword evidence="1" id="KW-0175">Coiled coil</keyword>
<dbReference type="KEGG" id="aev:EI546_06570"/>
<keyword evidence="2" id="KW-0812">Transmembrane</keyword>
<feature type="domain" description="Phage tail tape measure protein" evidence="3">
    <location>
        <begin position="143"/>
        <end position="338"/>
    </location>
</feature>